<dbReference type="NCBIfam" id="NF010713">
    <property type="entry name" value="PRK14115.1"/>
    <property type="match status" value="1"/>
</dbReference>
<reference evidence="10" key="1">
    <citation type="submission" date="2014-03" db="EMBL/GenBank/DDBJ databases">
        <authorList>
            <person name="Aksoy S."/>
            <person name="Warren W."/>
            <person name="Wilson R.K."/>
        </authorList>
    </citation>
    <scope>NUCLEOTIDE SEQUENCE [LARGE SCALE GENOMIC DNA]</scope>
    <source>
        <strain evidence="10">IAEA</strain>
    </source>
</reference>
<evidence type="ECO:0000256" key="2">
    <source>
        <dbReference type="ARBA" id="ARBA00006717"/>
    </source>
</evidence>
<dbReference type="GO" id="GO:0016791">
    <property type="term" value="F:phosphatase activity"/>
    <property type="evidence" value="ECO:0007669"/>
    <property type="project" value="UniProtKB-ARBA"/>
</dbReference>
<feature type="binding site" evidence="7">
    <location>
        <begin position="10"/>
        <end position="17"/>
    </location>
    <ligand>
        <name>substrate</name>
    </ligand>
</feature>
<dbReference type="Gene3D" id="3.40.50.1240">
    <property type="entry name" value="Phosphoglycerate mutase-like"/>
    <property type="match status" value="1"/>
</dbReference>
<evidence type="ECO:0000313" key="10">
    <source>
        <dbReference type="Proteomes" id="UP000092445"/>
    </source>
</evidence>
<reference evidence="9" key="2">
    <citation type="submission" date="2020-05" db="UniProtKB">
        <authorList>
            <consortium name="EnsemblMetazoa"/>
        </authorList>
    </citation>
    <scope>IDENTIFICATION</scope>
    <source>
        <strain evidence="9">IAEA</strain>
    </source>
</reference>
<feature type="binding site" evidence="7">
    <location>
        <position position="62"/>
    </location>
    <ligand>
        <name>substrate</name>
    </ligand>
</feature>
<dbReference type="SMART" id="SM00855">
    <property type="entry name" value="PGAM"/>
    <property type="match status" value="1"/>
</dbReference>
<dbReference type="InterPro" id="IPR005952">
    <property type="entry name" value="Phosphogly_mut1"/>
</dbReference>
<evidence type="ECO:0000256" key="1">
    <source>
        <dbReference type="ARBA" id="ARBA00000380"/>
    </source>
</evidence>
<feature type="binding site" evidence="7">
    <location>
        <begin position="23"/>
        <end position="24"/>
    </location>
    <ligand>
        <name>substrate</name>
    </ligand>
</feature>
<dbReference type="NCBIfam" id="TIGR01258">
    <property type="entry name" value="pgm_1"/>
    <property type="match status" value="1"/>
</dbReference>
<feature type="binding site" evidence="7">
    <location>
        <begin position="89"/>
        <end position="92"/>
    </location>
    <ligand>
        <name>substrate</name>
    </ligand>
</feature>
<feature type="binding site" evidence="7">
    <location>
        <position position="100"/>
    </location>
    <ligand>
        <name>substrate</name>
    </ligand>
</feature>
<dbReference type="GO" id="GO:0006096">
    <property type="term" value="P:glycolytic process"/>
    <property type="evidence" value="ECO:0007669"/>
    <property type="project" value="UniProtKB-KW"/>
</dbReference>
<dbReference type="HAMAP" id="MF_01039">
    <property type="entry name" value="PGAM_GpmA"/>
    <property type="match status" value="1"/>
</dbReference>
<feature type="binding site" evidence="7">
    <location>
        <begin position="116"/>
        <end position="117"/>
    </location>
    <ligand>
        <name>substrate</name>
    </ligand>
</feature>
<dbReference type="Pfam" id="PF00300">
    <property type="entry name" value="His_Phos_1"/>
    <property type="match status" value="1"/>
</dbReference>
<evidence type="ECO:0000256" key="6">
    <source>
        <dbReference type="PIRSR" id="PIRSR613078-1"/>
    </source>
</evidence>
<comment type="catalytic activity">
    <reaction evidence="1">
        <text>(2R)-2-phosphoglycerate = (2R)-3-phosphoglycerate</text>
        <dbReference type="Rhea" id="RHEA:15901"/>
        <dbReference type="ChEBI" id="CHEBI:58272"/>
        <dbReference type="ChEBI" id="CHEBI:58289"/>
        <dbReference type="EC" id="5.4.2.11"/>
    </reaction>
</comment>
<dbReference type="EC" id="5.4.2.11" evidence="3"/>
<proteinExistence type="inferred from homology"/>
<dbReference type="Proteomes" id="UP000092445">
    <property type="component" value="Unassembled WGS sequence"/>
</dbReference>
<feature type="active site" description="Tele-phosphohistidine intermediate" evidence="6">
    <location>
        <position position="11"/>
    </location>
</feature>
<dbReference type="CDD" id="cd07067">
    <property type="entry name" value="HP_PGM_like"/>
    <property type="match status" value="1"/>
</dbReference>
<feature type="binding site" evidence="7">
    <location>
        <begin position="186"/>
        <end position="187"/>
    </location>
    <ligand>
        <name>substrate</name>
    </ligand>
</feature>
<evidence type="ECO:0000313" key="9">
    <source>
        <dbReference type="EnsemblMetazoa" id="GPAI000700-PA"/>
    </source>
</evidence>
<evidence type="ECO:0000256" key="7">
    <source>
        <dbReference type="PIRSR" id="PIRSR613078-2"/>
    </source>
</evidence>
<dbReference type="GO" id="GO:0004619">
    <property type="term" value="F:phosphoglycerate mutase activity"/>
    <property type="evidence" value="ECO:0007669"/>
    <property type="project" value="UniProtKB-EC"/>
</dbReference>
<dbReference type="VEuPathDB" id="VectorBase:GPAI000700"/>
<dbReference type="SUPFAM" id="SSF53254">
    <property type="entry name" value="Phosphoglycerate mutase-like"/>
    <property type="match status" value="1"/>
</dbReference>
<accession>A0A1A9Z152</accession>
<keyword evidence="10" id="KW-1185">Reference proteome</keyword>
<evidence type="ECO:0000256" key="8">
    <source>
        <dbReference type="PIRSR" id="PIRSR613078-3"/>
    </source>
</evidence>
<dbReference type="AlphaFoldDB" id="A0A1A9Z152"/>
<protein>
    <recommendedName>
        <fullName evidence="3">phosphoglycerate mutase (2,3-diphosphoglycerate-dependent)</fullName>
        <ecNumber evidence="3">5.4.2.11</ecNumber>
    </recommendedName>
</protein>
<dbReference type="InterPro" id="IPR029033">
    <property type="entry name" value="His_PPase_superfam"/>
</dbReference>
<dbReference type="PIRSF" id="PIRSF000709">
    <property type="entry name" value="6PFK_2-Ptase"/>
    <property type="match status" value="1"/>
</dbReference>
<feature type="active site" description="Proton donor/acceptor" evidence="6">
    <location>
        <position position="89"/>
    </location>
</feature>
<sequence length="232" mass="27319">MSTIKLVLMRHGRSIWNDQDRFTGWTDIALSEKGEKEVKYAGKVLKSCGYLFDFAYTSLLKRAIHSLWILLQEMDQSWIPIEKSWRLNERHYGALQGFSKNEIKEKYGNEQLKKWRRGFLSIPPKLNINDTRFPGNDPRYLHLKLTNRLPTTESLKSTIDRIIPYWKKTIFPQLQNENKLIIVAHGNSIRAIIKLLDSLNEQQIAQLNIPTGVPLIYEFDRNICPKKHYFLF</sequence>
<name>A0A1A9Z152_GLOPL</name>
<keyword evidence="4" id="KW-0324">Glycolysis</keyword>
<dbReference type="STRING" id="7398.A0A1A9Z152"/>
<keyword evidence="5" id="KW-0413">Isomerase</keyword>
<evidence type="ECO:0000256" key="5">
    <source>
        <dbReference type="ARBA" id="ARBA00023235"/>
    </source>
</evidence>
<evidence type="ECO:0000256" key="4">
    <source>
        <dbReference type="ARBA" id="ARBA00023152"/>
    </source>
</evidence>
<evidence type="ECO:0000256" key="3">
    <source>
        <dbReference type="ARBA" id="ARBA00012028"/>
    </source>
</evidence>
<dbReference type="PANTHER" id="PTHR11931">
    <property type="entry name" value="PHOSPHOGLYCERATE MUTASE"/>
    <property type="match status" value="1"/>
</dbReference>
<organism evidence="9 10">
    <name type="scientific">Glossina pallidipes</name>
    <name type="common">Tsetse fly</name>
    <dbReference type="NCBI Taxonomy" id="7398"/>
    <lineage>
        <taxon>Eukaryota</taxon>
        <taxon>Metazoa</taxon>
        <taxon>Ecdysozoa</taxon>
        <taxon>Arthropoda</taxon>
        <taxon>Hexapoda</taxon>
        <taxon>Insecta</taxon>
        <taxon>Pterygota</taxon>
        <taxon>Neoptera</taxon>
        <taxon>Endopterygota</taxon>
        <taxon>Diptera</taxon>
        <taxon>Brachycera</taxon>
        <taxon>Muscomorpha</taxon>
        <taxon>Hippoboscoidea</taxon>
        <taxon>Glossinidae</taxon>
        <taxon>Glossina</taxon>
    </lineage>
</organism>
<dbReference type="EnsemblMetazoa" id="GPAI000700-RA">
    <property type="protein sequence ID" value="GPAI000700-PA"/>
    <property type="gene ID" value="GPAI000700"/>
</dbReference>
<feature type="site" description="Transition state stabilizer" evidence="8">
    <location>
        <position position="185"/>
    </location>
</feature>
<dbReference type="InterPro" id="IPR013078">
    <property type="entry name" value="His_Pase_superF_clade-1"/>
</dbReference>
<dbReference type="FunFam" id="3.40.50.1240:FF:000003">
    <property type="entry name" value="2,3-bisphosphoglycerate-dependent phosphoglycerate mutase"/>
    <property type="match status" value="1"/>
</dbReference>
<comment type="similarity">
    <text evidence="2">Belongs to the phosphoglycerate mutase family. BPG-dependent PGAM subfamily.</text>
</comment>